<organism evidence="1 2">
    <name type="scientific">Taklimakanibacter albus</name>
    <dbReference type="NCBI Taxonomy" id="2800327"/>
    <lineage>
        <taxon>Bacteria</taxon>
        <taxon>Pseudomonadati</taxon>
        <taxon>Pseudomonadota</taxon>
        <taxon>Alphaproteobacteria</taxon>
        <taxon>Hyphomicrobiales</taxon>
        <taxon>Aestuariivirgaceae</taxon>
        <taxon>Taklimakanibacter</taxon>
    </lineage>
</organism>
<sequence length="387" mass="41507">MPLLNNVSETHPEITGWRRQLHSRPELMFDVHETAKFVAGKLRDFGCDEVVTGIGRTGVVGLIRGRHGDGPVIGLRSDMDALPITEATGLDYASQVTGVMHACGHDGHTAMLLGAARHLCETRNFKGAVAVIFQPAEEGGGGGREMVEDGMMERFAITQVFGLHNEPGVAVGRFSIRAGAFMAAFDEITITVTGRGGHAAMPHQTIDPIFIGAQIITALQGIVARNTDPLDSLVVSITKFHAGDAMNVIPPSAELAGTVRTLSKEVREAAETRIRETVEGVAKALGGQATLSYVRKYPVTVNHSTETQLAIAAARDVMGHEAIETEAKPIMGAEDFAFMLEARPGAMIFLGNGDTAWCHNPAYDFNDEAIPVGVSYWVRLTEMVLKP</sequence>
<protein>
    <submittedName>
        <fullName evidence="1">Amidohydrolase</fullName>
    </submittedName>
</protein>
<dbReference type="Proteomes" id="UP000616151">
    <property type="component" value="Unassembled WGS sequence"/>
</dbReference>
<reference evidence="1" key="1">
    <citation type="submission" date="2021-01" db="EMBL/GenBank/DDBJ databases">
        <authorList>
            <person name="Sun Q."/>
        </authorList>
    </citation>
    <scope>NUCLEOTIDE SEQUENCE</scope>
    <source>
        <strain evidence="1">YIM B02566</strain>
    </source>
</reference>
<dbReference type="EMBL" id="JAENHL010000007">
    <property type="protein sequence ID" value="MBK1868957.1"/>
    <property type="molecule type" value="Genomic_DNA"/>
</dbReference>
<proteinExistence type="predicted"/>
<accession>A0ACC5R8L7</accession>
<evidence type="ECO:0000313" key="2">
    <source>
        <dbReference type="Proteomes" id="UP000616151"/>
    </source>
</evidence>
<evidence type="ECO:0000313" key="1">
    <source>
        <dbReference type="EMBL" id="MBK1868957.1"/>
    </source>
</evidence>
<keyword evidence="2" id="KW-1185">Reference proteome</keyword>
<gene>
    <name evidence="1" type="ORF">JHL16_21540</name>
</gene>
<comment type="caution">
    <text evidence="1">The sequence shown here is derived from an EMBL/GenBank/DDBJ whole genome shotgun (WGS) entry which is preliminary data.</text>
</comment>
<name>A0ACC5R8L7_9HYPH</name>